<sequence length="218" mass="24615">MWVPIRPDASLRKSFDASRDQQKGRTLYRKRLSRRRSKERACIQSPRLQRTSPTDGEHVRGRTLIMVVTTSGAMIGDSHWTANSLALAIVSIGIQGPEARRSHPSKWKSPKSYCQPPNQFRSTNAPRESESGQLCSVSAEDLADWCQATFTVLYTPRTGHTIHFPAPPPPRRCQTDVLQDTSQYGHCSSNKCFASKEGKKARGRSFSRPGGWCWWRMP</sequence>
<feature type="compositionally biased region" description="Basic and acidic residues" evidence="1">
    <location>
        <begin position="9"/>
        <end position="23"/>
    </location>
</feature>
<evidence type="ECO:0000313" key="2">
    <source>
        <dbReference type="EMBL" id="KAK3380415.1"/>
    </source>
</evidence>
<comment type="caution">
    <text evidence="2">The sequence shown here is derived from an EMBL/GenBank/DDBJ whole genome shotgun (WGS) entry which is preliminary data.</text>
</comment>
<accession>A0AAE0NF96</accession>
<reference evidence="2" key="1">
    <citation type="journal article" date="2023" name="Mol. Phylogenet. Evol.">
        <title>Genome-scale phylogeny and comparative genomics of the fungal order Sordariales.</title>
        <authorList>
            <person name="Hensen N."/>
            <person name="Bonometti L."/>
            <person name="Westerberg I."/>
            <person name="Brannstrom I.O."/>
            <person name="Guillou S."/>
            <person name="Cros-Aarteil S."/>
            <person name="Calhoun S."/>
            <person name="Haridas S."/>
            <person name="Kuo A."/>
            <person name="Mondo S."/>
            <person name="Pangilinan J."/>
            <person name="Riley R."/>
            <person name="LaButti K."/>
            <person name="Andreopoulos B."/>
            <person name="Lipzen A."/>
            <person name="Chen C."/>
            <person name="Yan M."/>
            <person name="Daum C."/>
            <person name="Ng V."/>
            <person name="Clum A."/>
            <person name="Steindorff A."/>
            <person name="Ohm R.A."/>
            <person name="Martin F."/>
            <person name="Silar P."/>
            <person name="Natvig D.O."/>
            <person name="Lalanne C."/>
            <person name="Gautier V."/>
            <person name="Ament-Velasquez S.L."/>
            <person name="Kruys A."/>
            <person name="Hutchinson M.I."/>
            <person name="Powell A.J."/>
            <person name="Barry K."/>
            <person name="Miller A.N."/>
            <person name="Grigoriev I.V."/>
            <person name="Debuchy R."/>
            <person name="Gladieux P."/>
            <person name="Hiltunen Thoren M."/>
            <person name="Johannesson H."/>
        </authorList>
    </citation>
    <scope>NUCLEOTIDE SEQUENCE</scope>
    <source>
        <strain evidence="2">CBS 958.72</strain>
    </source>
</reference>
<evidence type="ECO:0000256" key="1">
    <source>
        <dbReference type="SAM" id="MobiDB-lite"/>
    </source>
</evidence>
<feature type="compositionally biased region" description="Polar residues" evidence="1">
    <location>
        <begin position="115"/>
        <end position="129"/>
    </location>
</feature>
<gene>
    <name evidence="2" type="ORF">B0T24DRAFT_193694</name>
</gene>
<feature type="region of interest" description="Disordered" evidence="1">
    <location>
        <begin position="1"/>
        <end position="57"/>
    </location>
</feature>
<name>A0AAE0NF96_9PEZI</name>
<evidence type="ECO:0000313" key="3">
    <source>
        <dbReference type="Proteomes" id="UP001287356"/>
    </source>
</evidence>
<dbReference type="Proteomes" id="UP001287356">
    <property type="component" value="Unassembled WGS sequence"/>
</dbReference>
<feature type="compositionally biased region" description="Basic residues" evidence="1">
    <location>
        <begin position="26"/>
        <end position="38"/>
    </location>
</feature>
<keyword evidence="3" id="KW-1185">Reference proteome</keyword>
<dbReference type="AlphaFoldDB" id="A0AAE0NF96"/>
<feature type="region of interest" description="Disordered" evidence="1">
    <location>
        <begin position="98"/>
        <end position="129"/>
    </location>
</feature>
<organism evidence="2 3">
    <name type="scientific">Lasiosphaeria ovina</name>
    <dbReference type="NCBI Taxonomy" id="92902"/>
    <lineage>
        <taxon>Eukaryota</taxon>
        <taxon>Fungi</taxon>
        <taxon>Dikarya</taxon>
        <taxon>Ascomycota</taxon>
        <taxon>Pezizomycotina</taxon>
        <taxon>Sordariomycetes</taxon>
        <taxon>Sordariomycetidae</taxon>
        <taxon>Sordariales</taxon>
        <taxon>Lasiosphaeriaceae</taxon>
        <taxon>Lasiosphaeria</taxon>
    </lineage>
</organism>
<protein>
    <submittedName>
        <fullName evidence="2">Uncharacterized protein</fullName>
    </submittedName>
</protein>
<dbReference type="EMBL" id="JAULSN010000002">
    <property type="protein sequence ID" value="KAK3380415.1"/>
    <property type="molecule type" value="Genomic_DNA"/>
</dbReference>
<proteinExistence type="predicted"/>
<reference evidence="2" key="2">
    <citation type="submission" date="2023-06" db="EMBL/GenBank/DDBJ databases">
        <authorList>
            <consortium name="Lawrence Berkeley National Laboratory"/>
            <person name="Haridas S."/>
            <person name="Hensen N."/>
            <person name="Bonometti L."/>
            <person name="Westerberg I."/>
            <person name="Brannstrom I.O."/>
            <person name="Guillou S."/>
            <person name="Cros-Aarteil S."/>
            <person name="Calhoun S."/>
            <person name="Kuo A."/>
            <person name="Mondo S."/>
            <person name="Pangilinan J."/>
            <person name="Riley R."/>
            <person name="Labutti K."/>
            <person name="Andreopoulos B."/>
            <person name="Lipzen A."/>
            <person name="Chen C."/>
            <person name="Yanf M."/>
            <person name="Daum C."/>
            <person name="Ng V."/>
            <person name="Clum A."/>
            <person name="Steindorff A."/>
            <person name="Ohm R."/>
            <person name="Martin F."/>
            <person name="Silar P."/>
            <person name="Natvig D."/>
            <person name="Lalanne C."/>
            <person name="Gautier V."/>
            <person name="Ament-Velasquez S.L."/>
            <person name="Kruys A."/>
            <person name="Hutchinson M.I."/>
            <person name="Powell A.J."/>
            <person name="Barry K."/>
            <person name="Miller A.N."/>
            <person name="Grigoriev I.V."/>
            <person name="Debuchy R."/>
            <person name="Gladieux P."/>
            <person name="Thoren M.H."/>
            <person name="Johannesson H."/>
        </authorList>
    </citation>
    <scope>NUCLEOTIDE SEQUENCE</scope>
    <source>
        <strain evidence="2">CBS 958.72</strain>
    </source>
</reference>